<proteinExistence type="inferred from homology"/>
<evidence type="ECO:0000259" key="7">
    <source>
        <dbReference type="Pfam" id="PF01048"/>
    </source>
</evidence>
<evidence type="ECO:0000256" key="4">
    <source>
        <dbReference type="ARBA" id="ARBA00022679"/>
    </source>
</evidence>
<comment type="function">
    <text evidence="5">The purine nucleoside phosphorylases catalyze the phosphorolytic breakdown of the N-glycosidic bond in the beta-(deoxy)ribonucleoside molecules, with the formation of the corresponding free purine bases and pentose-1-phosphate.</text>
</comment>
<dbReference type="NCBIfam" id="TIGR01697">
    <property type="entry name" value="PNPH-PUNA-XAPA"/>
    <property type="match status" value="1"/>
</dbReference>
<dbReference type="KEGG" id="soa:G3M56_009755"/>
<dbReference type="InterPro" id="IPR035994">
    <property type="entry name" value="Nucleoside_phosphorylase_sf"/>
</dbReference>
<reference evidence="8 9" key="1">
    <citation type="submission" date="2020-12" db="EMBL/GenBank/DDBJ databases">
        <title>Sulforoseuscoccus oceanibium gen. nov., sp. nov., a representative of the phylum Verrucomicrobia with special cytoplasmic membrane, and proposal of Sulforoseuscoccusaceae fam. nov.</title>
        <authorList>
            <person name="Xi F."/>
        </authorList>
    </citation>
    <scope>NUCLEOTIDE SEQUENCE [LARGE SCALE GENOMIC DNA]</scope>
    <source>
        <strain evidence="8 9">T37</strain>
    </source>
</reference>
<name>A0A6B3L9J5_9BACT</name>
<evidence type="ECO:0000256" key="6">
    <source>
        <dbReference type="PIRSR" id="PIRSR000477-2"/>
    </source>
</evidence>
<dbReference type="CDD" id="cd09009">
    <property type="entry name" value="PNP-EcPNPII_like"/>
    <property type="match status" value="1"/>
</dbReference>
<dbReference type="GO" id="GO:0009116">
    <property type="term" value="P:nucleoside metabolic process"/>
    <property type="evidence" value="ECO:0007669"/>
    <property type="project" value="InterPro"/>
</dbReference>
<dbReference type="PANTHER" id="PTHR11904">
    <property type="entry name" value="METHYLTHIOADENOSINE/PURINE NUCLEOSIDE PHOSPHORYLASE"/>
    <property type="match status" value="1"/>
</dbReference>
<dbReference type="AlphaFoldDB" id="A0A6B3L9J5"/>
<keyword evidence="9" id="KW-1185">Reference proteome</keyword>
<comment type="similarity">
    <text evidence="2 5">Belongs to the PNP/MTAP phosphorylase family.</text>
</comment>
<keyword evidence="4 5" id="KW-0808">Transferase</keyword>
<keyword evidence="3 5" id="KW-0328">Glycosyltransferase</keyword>
<feature type="binding site" evidence="6">
    <location>
        <position position="228"/>
    </location>
    <ligand>
        <name>a purine D-ribonucleoside</name>
        <dbReference type="ChEBI" id="CHEBI:142355"/>
    </ligand>
</feature>
<dbReference type="GO" id="GO:0004731">
    <property type="term" value="F:purine-nucleoside phosphorylase activity"/>
    <property type="evidence" value="ECO:0007669"/>
    <property type="project" value="UniProtKB-EC"/>
</dbReference>
<protein>
    <recommendedName>
        <fullName evidence="5">Purine nucleoside phosphorylase</fullName>
        <ecNumber evidence="5">2.4.2.1</ecNumber>
    </recommendedName>
    <alternativeName>
        <fullName evidence="5">Inosine-guanosine phosphorylase</fullName>
    </alternativeName>
</protein>
<dbReference type="InterPro" id="IPR011268">
    <property type="entry name" value="Purine_phosphorylase"/>
</dbReference>
<feature type="binding site" evidence="6">
    <location>
        <position position="186"/>
    </location>
    <ligand>
        <name>a purine D-ribonucleoside</name>
        <dbReference type="ChEBI" id="CHEBI:142355"/>
    </ligand>
</feature>
<evidence type="ECO:0000256" key="3">
    <source>
        <dbReference type="ARBA" id="ARBA00022676"/>
    </source>
</evidence>
<dbReference type="PIRSF" id="PIRSF000477">
    <property type="entry name" value="PurNPase"/>
    <property type="match status" value="1"/>
</dbReference>
<evidence type="ECO:0000256" key="2">
    <source>
        <dbReference type="ARBA" id="ARBA00006751"/>
    </source>
</evidence>
<feature type="binding site" evidence="6">
    <location>
        <position position="60"/>
    </location>
    <ligand>
        <name>phosphate</name>
        <dbReference type="ChEBI" id="CHEBI:43474"/>
    </ligand>
</feature>
<dbReference type="Gene3D" id="3.40.50.1580">
    <property type="entry name" value="Nucleoside phosphorylase domain"/>
    <property type="match status" value="1"/>
</dbReference>
<feature type="binding site" evidence="6">
    <location>
        <position position="112"/>
    </location>
    <ligand>
        <name>phosphate</name>
        <dbReference type="ChEBI" id="CHEBI:43474"/>
    </ligand>
</feature>
<feature type="domain" description="Nucleoside phosphorylase" evidence="7">
    <location>
        <begin position="24"/>
        <end position="246"/>
    </location>
</feature>
<dbReference type="RefSeq" id="WP_235203370.1">
    <property type="nucleotide sequence ID" value="NZ_CP066776.1"/>
</dbReference>
<organism evidence="8 9">
    <name type="scientific">Sulfuriroseicoccus oceanibius</name>
    <dbReference type="NCBI Taxonomy" id="2707525"/>
    <lineage>
        <taxon>Bacteria</taxon>
        <taxon>Pseudomonadati</taxon>
        <taxon>Verrucomicrobiota</taxon>
        <taxon>Verrucomicrobiia</taxon>
        <taxon>Verrucomicrobiales</taxon>
        <taxon>Verrucomicrobiaceae</taxon>
        <taxon>Sulfuriroseicoccus</taxon>
    </lineage>
</organism>
<evidence type="ECO:0000313" key="9">
    <source>
        <dbReference type="Proteomes" id="UP000475117"/>
    </source>
</evidence>
<dbReference type="UniPathway" id="UPA00606"/>
<dbReference type="Proteomes" id="UP000475117">
    <property type="component" value="Chromosome"/>
</dbReference>
<gene>
    <name evidence="8" type="ORF">G3M56_009755</name>
</gene>
<accession>A0A6B3L9J5</accession>
<dbReference type="GO" id="GO:0005737">
    <property type="term" value="C:cytoplasm"/>
    <property type="evidence" value="ECO:0007669"/>
    <property type="project" value="TreeGrafter"/>
</dbReference>
<evidence type="ECO:0000256" key="1">
    <source>
        <dbReference type="ARBA" id="ARBA00005058"/>
    </source>
</evidence>
<feature type="binding site" evidence="6">
    <location>
        <position position="30"/>
    </location>
    <ligand>
        <name>phosphate</name>
        <dbReference type="ChEBI" id="CHEBI:43474"/>
    </ligand>
</feature>
<feature type="binding site" evidence="6">
    <location>
        <position position="205"/>
    </location>
    <ligand>
        <name>phosphate</name>
        <dbReference type="ChEBI" id="CHEBI:43474"/>
    </ligand>
</feature>
<feature type="binding site" evidence="6">
    <location>
        <begin position="80"/>
        <end position="82"/>
    </location>
    <ligand>
        <name>phosphate</name>
        <dbReference type="ChEBI" id="CHEBI:43474"/>
    </ligand>
</feature>
<dbReference type="SUPFAM" id="SSF53167">
    <property type="entry name" value="Purine and uridine phosphorylases"/>
    <property type="match status" value="1"/>
</dbReference>
<evidence type="ECO:0000256" key="5">
    <source>
        <dbReference type="PIRNR" id="PIRNR000477"/>
    </source>
</evidence>
<sequence>MVGAGSDQFDDGVLSELRAFRPELGVVLGSGFGGLVSSVREVGACSFSDAELPVSSVPGHVGRLVWGCFAGLRVVMACGRVHLYEGWAARDVTATVRLFAAAGVGSLLLTNAAGRISPRLSVGGLMVLSDHLNLTSVSPLDGAAGFIDMTNAYCPQWRGELLDAAASCGVGVGEGVYACVRGPQYETPAEVRMLGALGADAVGMSTVLEVIEARARGLRVAGVSCLTNVAAGLDGANLDHDEVVAIAGGAGGGLVAVLECWSARRKSG</sequence>
<dbReference type="EC" id="2.4.2.1" evidence="5"/>
<dbReference type="PANTHER" id="PTHR11904:SF9">
    <property type="entry name" value="PURINE NUCLEOSIDE PHOSPHORYLASE-RELATED"/>
    <property type="match status" value="1"/>
</dbReference>
<dbReference type="EMBL" id="CP066776">
    <property type="protein sequence ID" value="QQL44178.1"/>
    <property type="molecule type" value="Genomic_DNA"/>
</dbReference>
<evidence type="ECO:0000313" key="8">
    <source>
        <dbReference type="EMBL" id="QQL44178.1"/>
    </source>
</evidence>
<dbReference type="NCBIfam" id="NF006054">
    <property type="entry name" value="PRK08202.1"/>
    <property type="match status" value="1"/>
</dbReference>
<comment type="pathway">
    <text evidence="1 5">Purine metabolism; purine nucleoside salvage.</text>
</comment>
<dbReference type="InterPro" id="IPR000845">
    <property type="entry name" value="Nucleoside_phosphorylase_d"/>
</dbReference>
<dbReference type="Pfam" id="PF01048">
    <property type="entry name" value="PNP_UDP_1"/>
    <property type="match status" value="1"/>
</dbReference>